<gene>
    <name evidence="3" type="ORF">PTTW11_08315</name>
</gene>
<dbReference type="GO" id="GO:0071949">
    <property type="term" value="F:FAD binding"/>
    <property type="evidence" value="ECO:0007669"/>
    <property type="project" value="InterPro"/>
</dbReference>
<keyword evidence="2" id="KW-0560">Oxidoreductase</keyword>
<dbReference type="InterPro" id="IPR012951">
    <property type="entry name" value="BBE"/>
</dbReference>
<dbReference type="GO" id="GO:0016491">
    <property type="term" value="F:oxidoreductase activity"/>
    <property type="evidence" value="ECO:0007669"/>
    <property type="project" value="UniProtKB-KW"/>
</dbReference>
<protein>
    <submittedName>
        <fullName evidence="3">GlcD</fullName>
    </submittedName>
</protein>
<dbReference type="PROSITE" id="PS51387">
    <property type="entry name" value="FAD_PCMH"/>
    <property type="match status" value="1"/>
</dbReference>
<dbReference type="Proteomes" id="UP000472372">
    <property type="component" value="Chromosome 7"/>
</dbReference>
<accession>A0A6S6W9H8</accession>
<evidence type="ECO:0000313" key="3">
    <source>
        <dbReference type="EMBL" id="CAE7196223.1"/>
    </source>
</evidence>
<name>A0A6S6W9H8_9PLEO</name>
<evidence type="ECO:0000313" key="4">
    <source>
        <dbReference type="Proteomes" id="UP000472372"/>
    </source>
</evidence>
<dbReference type="EMBL" id="HG992983">
    <property type="protein sequence ID" value="CAE7196223.1"/>
    <property type="molecule type" value="Genomic_DNA"/>
</dbReference>
<proteinExistence type="inferred from homology"/>
<dbReference type="InterPro" id="IPR006094">
    <property type="entry name" value="Oxid_FAD_bind_N"/>
</dbReference>
<organism evidence="3 4">
    <name type="scientific">Pyrenophora teres f. teres</name>
    <dbReference type="NCBI Taxonomy" id="97479"/>
    <lineage>
        <taxon>Eukaryota</taxon>
        <taxon>Fungi</taxon>
        <taxon>Dikarya</taxon>
        <taxon>Ascomycota</taxon>
        <taxon>Pezizomycotina</taxon>
        <taxon>Dothideomycetes</taxon>
        <taxon>Pleosporomycetidae</taxon>
        <taxon>Pleosporales</taxon>
        <taxon>Pleosporineae</taxon>
        <taxon>Pleosporaceae</taxon>
        <taxon>Pyrenophora</taxon>
    </lineage>
</organism>
<sequence length="585" mass="62697">MRHSLLILLLSLTYSVHALSVPTGKQCKSIAGLTGWPDPPVWKKFNTTLSGALLEPLPPAQACYTSVSNSSSTNMLCDYSTSSWKLSSFHSADPVSVAYPNWQDDACVPPLLSEGSGRCSLDAFPKYVVNASTAEHVAQTVKFAASNSVRIVVKGGAHDLLGRSTAPSVLSLWTRHLQGFQYHERFSACPSDSTRYTAITAAAGHVTGEIQQMAADHNMTIVGAADPSVGLGGFLTGGGHSPLGSLHGMAVDNVLQLSLVTPNGDIITASPCRNPDIFWAVRGGGGATFGVLVNATLRAYPVPTIALARFEFNSSHDEATSNSNNAFYAAAASVIADMPALYSEGLAGYFSLMPISTSNDGLPQMNFAFLIYLLNGSLGQLQGALDPIMSRLNATPEFTTSITTQYVPNYLGFQSSFFVADKVGNNRLTVSRLWGEQAVANKSGVEQTLRKFSSQMLQGTCVSGEGVQKKSSDDSALNPAWRRTVVEMMSGIPYPLGANASKRDNTMTQADMLSTVLSEQAPDMGTYSNEAWIHQADFRKAFWGEHYARLLAIKRRIDPKGVFWCQWCVGAEDWVLGDGGALCKA</sequence>
<dbReference type="InterPro" id="IPR016169">
    <property type="entry name" value="FAD-bd_PCMH_sub2"/>
</dbReference>
<evidence type="ECO:0000256" key="1">
    <source>
        <dbReference type="ARBA" id="ARBA00005466"/>
    </source>
</evidence>
<dbReference type="Pfam" id="PF08031">
    <property type="entry name" value="BBE"/>
    <property type="match status" value="1"/>
</dbReference>
<evidence type="ECO:0000256" key="2">
    <source>
        <dbReference type="ARBA" id="ARBA00023002"/>
    </source>
</evidence>
<dbReference type="PANTHER" id="PTHR13878">
    <property type="entry name" value="GULONOLACTONE OXIDASE"/>
    <property type="match status" value="1"/>
</dbReference>
<dbReference type="Gene3D" id="3.30.465.10">
    <property type="match status" value="2"/>
</dbReference>
<dbReference type="AlphaFoldDB" id="A0A6S6W9H8"/>
<dbReference type="SUPFAM" id="SSF56176">
    <property type="entry name" value="FAD-binding/transporter-associated domain-like"/>
    <property type="match status" value="1"/>
</dbReference>
<dbReference type="InterPro" id="IPR016166">
    <property type="entry name" value="FAD-bd_PCMH"/>
</dbReference>
<dbReference type="PANTHER" id="PTHR13878:SF91">
    <property type="entry name" value="FAD BINDING DOMAIN PROTEIN (AFU_ORTHOLOGUE AFUA_6G12070)-RELATED"/>
    <property type="match status" value="1"/>
</dbReference>
<dbReference type="InterPro" id="IPR036318">
    <property type="entry name" value="FAD-bd_PCMH-like_sf"/>
</dbReference>
<reference evidence="3" key="1">
    <citation type="submission" date="2021-02" db="EMBL/GenBank/DDBJ databases">
        <authorList>
            <person name="Syme A R."/>
            <person name="Syme A R."/>
            <person name="Moolhuijzen P."/>
        </authorList>
    </citation>
    <scope>NUCLEOTIDE SEQUENCE</scope>
    <source>
        <strain evidence="3">W1-1</strain>
    </source>
</reference>
<comment type="similarity">
    <text evidence="1">Belongs to the oxygen-dependent FAD-linked oxidoreductase family.</text>
</comment>
<dbReference type="Pfam" id="PF01565">
    <property type="entry name" value="FAD_binding_4"/>
    <property type="match status" value="1"/>
</dbReference>
<dbReference type="InterPro" id="IPR050432">
    <property type="entry name" value="FAD-linked_Oxidoreductases_BP"/>
</dbReference>